<name>A0A1G7Y5J9_CHIFI</name>
<organism evidence="2 3">
    <name type="scientific">Chitinophaga filiformis</name>
    <name type="common">Myxococcus filiformis</name>
    <name type="synonym">Flexibacter filiformis</name>
    <dbReference type="NCBI Taxonomy" id="104663"/>
    <lineage>
        <taxon>Bacteria</taxon>
        <taxon>Pseudomonadati</taxon>
        <taxon>Bacteroidota</taxon>
        <taxon>Chitinophagia</taxon>
        <taxon>Chitinophagales</taxon>
        <taxon>Chitinophagaceae</taxon>
        <taxon>Chitinophaga</taxon>
    </lineage>
</organism>
<feature type="domain" description="Cyclic nucleotide-binding" evidence="1">
    <location>
        <begin position="30"/>
        <end position="116"/>
    </location>
</feature>
<keyword evidence="2" id="KW-0418">Kinase</keyword>
<dbReference type="STRING" id="104663.SAMN04488121_107212"/>
<keyword evidence="2" id="KW-0808">Transferase</keyword>
<dbReference type="GO" id="GO:0016301">
    <property type="term" value="F:kinase activity"/>
    <property type="evidence" value="ECO:0007669"/>
    <property type="project" value="UniProtKB-KW"/>
</dbReference>
<dbReference type="Gene3D" id="2.60.120.10">
    <property type="entry name" value="Jelly Rolls"/>
    <property type="match status" value="1"/>
</dbReference>
<dbReference type="InterPro" id="IPR014710">
    <property type="entry name" value="RmlC-like_jellyroll"/>
</dbReference>
<reference evidence="3" key="1">
    <citation type="submission" date="2016-10" db="EMBL/GenBank/DDBJ databases">
        <authorList>
            <person name="Varghese N."/>
            <person name="Submissions S."/>
        </authorList>
    </citation>
    <scope>NUCLEOTIDE SEQUENCE [LARGE SCALE GENOMIC DNA]</scope>
    <source>
        <strain evidence="3">DSM 527</strain>
    </source>
</reference>
<evidence type="ECO:0000313" key="2">
    <source>
        <dbReference type="EMBL" id="SDG91721.1"/>
    </source>
</evidence>
<protein>
    <submittedName>
        <fullName evidence="2">cAMP-binding domain of CRP or a regulatory subunit of cAMP-dependent protein kinases</fullName>
    </submittedName>
</protein>
<accession>A0A1G7Y5J9</accession>
<dbReference type="OrthoDB" id="9152304at2"/>
<dbReference type="Pfam" id="PF00027">
    <property type="entry name" value="cNMP_binding"/>
    <property type="match status" value="1"/>
</dbReference>
<dbReference type="InterPro" id="IPR000595">
    <property type="entry name" value="cNMP-bd_dom"/>
</dbReference>
<dbReference type="InterPro" id="IPR018490">
    <property type="entry name" value="cNMP-bd_dom_sf"/>
</dbReference>
<proteinExistence type="predicted"/>
<evidence type="ECO:0000259" key="1">
    <source>
        <dbReference type="Pfam" id="PF00027"/>
    </source>
</evidence>
<dbReference type="AlphaFoldDB" id="A0A1G7Y5J9"/>
<dbReference type="CDD" id="cd00038">
    <property type="entry name" value="CAP_ED"/>
    <property type="match status" value="1"/>
</dbReference>
<dbReference type="SUPFAM" id="SSF51206">
    <property type="entry name" value="cAMP-binding domain-like"/>
    <property type="match status" value="1"/>
</dbReference>
<dbReference type="Proteomes" id="UP000199045">
    <property type="component" value="Unassembled WGS sequence"/>
</dbReference>
<sequence>MYDTFQQYLDRKIELTNEEKELIRSVSILKKLRKKQYLLQEGDVWKYHAFISKGCMRMYAVDDKGLEHIIYFGVENWWIGDRESLLNQTPSRLNIDAIEDCEVVLFTDTNFEMICSKIPAFGNMVNAIISKSFNVNQNRILSSISKSAEEKYLDFIQKYADFAMRIPQAMIASYLGIKPETLSRIRSGITKK</sequence>
<dbReference type="EMBL" id="FNBN01000007">
    <property type="protein sequence ID" value="SDG91721.1"/>
    <property type="molecule type" value="Genomic_DNA"/>
</dbReference>
<evidence type="ECO:0000313" key="3">
    <source>
        <dbReference type="Proteomes" id="UP000199045"/>
    </source>
</evidence>
<dbReference type="RefSeq" id="WP_089835845.1">
    <property type="nucleotide sequence ID" value="NZ_FNBN01000007.1"/>
</dbReference>
<gene>
    <name evidence="2" type="ORF">SAMN04488121_107212</name>
</gene>